<evidence type="ECO:0000256" key="2">
    <source>
        <dbReference type="ARBA" id="ARBA00022737"/>
    </source>
</evidence>
<gene>
    <name evidence="5" type="primary">KLHL10_3</name>
    <name evidence="5" type="ORF">NPIL_667841</name>
</gene>
<name>A0A8X6PCQ2_NEPPI</name>
<dbReference type="SMART" id="SM00612">
    <property type="entry name" value="Kelch"/>
    <property type="match status" value="2"/>
</dbReference>
<dbReference type="SUPFAM" id="SSF117281">
    <property type="entry name" value="Kelch motif"/>
    <property type="match status" value="1"/>
</dbReference>
<sequence length="573" mass="67454">MQCIGSDSYKFCGMEFFCDAIIRTDDGCSYYVHRIILSKNSKYFKALFLYDGRDQKEVHISLPWFTGHTMGLILKYIYTGKMFVDSGNLVDLFMASDFFMLDELMKYCQKLCKEEICLSNCVKMFIASQLNEQIAIFHFCRRFIRINFKELVRHPNNGIQDIPLEMFKTLLDDDSLNIPNELYIWWAIEQWAKNFKERLAAVPHLFRCIRIGNFNGHLFQHITKSDLIIKNSYFKTMNDGENDWDSNSPFKNAYSSMYPTANRLRQPKKLYFIVKYLSTFQVDMTSAYITYDEDIRMKRKLNKQLSSNFWPNYMVAVDHFVYMFNSWSNQAFVFNLFHNTLRVMEPMNYPRIKYNIVHDGCYIYAVGGVNDLLEKSETACMFERYDTQRHIWEFLGYTCNTAVGAALDGKVYIVGENPSSNRMIAKEYDPDRGDFKEINAPKISRIGFALISHGGQLFVIGGRNDSGYLKSVEVLRPQTGTWETFQPIKYRYESPIARIIDDKLVVYDERTDYPSLYWHSKDRKWKRVSSPYFQSVKKYLYCSIEDSNAITFFKQENSDSNLKWKIFDGDILV</sequence>
<dbReference type="PANTHER" id="PTHR24412">
    <property type="entry name" value="KELCH PROTEIN"/>
    <property type="match status" value="1"/>
</dbReference>
<dbReference type="AlphaFoldDB" id="A0A8X6PCQ2"/>
<protein>
    <submittedName>
        <fullName evidence="5">Kelch-like protein 10</fullName>
    </submittedName>
</protein>
<dbReference type="InterPro" id="IPR006652">
    <property type="entry name" value="Kelch_1"/>
</dbReference>
<keyword evidence="3" id="KW-0009">Actin-binding</keyword>
<dbReference type="InterPro" id="IPR011705">
    <property type="entry name" value="BACK"/>
</dbReference>
<evidence type="ECO:0000313" key="6">
    <source>
        <dbReference type="Proteomes" id="UP000887013"/>
    </source>
</evidence>
<reference evidence="5" key="1">
    <citation type="submission" date="2020-08" db="EMBL/GenBank/DDBJ databases">
        <title>Multicomponent nature underlies the extraordinary mechanical properties of spider dragline silk.</title>
        <authorList>
            <person name="Kono N."/>
            <person name="Nakamura H."/>
            <person name="Mori M."/>
            <person name="Yoshida Y."/>
            <person name="Ohtoshi R."/>
            <person name="Malay A.D."/>
            <person name="Moran D.A.P."/>
            <person name="Tomita M."/>
            <person name="Numata K."/>
            <person name="Arakawa K."/>
        </authorList>
    </citation>
    <scope>NUCLEOTIDE SEQUENCE</scope>
</reference>
<dbReference type="Pfam" id="PF01344">
    <property type="entry name" value="Kelch_1"/>
    <property type="match status" value="1"/>
</dbReference>
<dbReference type="Pfam" id="PF07707">
    <property type="entry name" value="BACK"/>
    <property type="match status" value="1"/>
</dbReference>
<dbReference type="Pfam" id="PF00651">
    <property type="entry name" value="BTB"/>
    <property type="match status" value="1"/>
</dbReference>
<keyword evidence="2" id="KW-0677">Repeat</keyword>
<dbReference type="InterPro" id="IPR015915">
    <property type="entry name" value="Kelch-typ_b-propeller"/>
</dbReference>
<dbReference type="Gene3D" id="3.30.710.10">
    <property type="entry name" value="Potassium Channel Kv1.1, Chain A"/>
    <property type="match status" value="1"/>
</dbReference>
<dbReference type="Proteomes" id="UP000887013">
    <property type="component" value="Unassembled WGS sequence"/>
</dbReference>
<evidence type="ECO:0000256" key="1">
    <source>
        <dbReference type="ARBA" id="ARBA00022441"/>
    </source>
</evidence>
<dbReference type="Gene3D" id="1.25.40.420">
    <property type="match status" value="1"/>
</dbReference>
<dbReference type="PROSITE" id="PS50097">
    <property type="entry name" value="BTB"/>
    <property type="match status" value="1"/>
</dbReference>
<dbReference type="InterPro" id="IPR011333">
    <property type="entry name" value="SKP1/BTB/POZ_sf"/>
</dbReference>
<organism evidence="5 6">
    <name type="scientific">Nephila pilipes</name>
    <name type="common">Giant wood spider</name>
    <name type="synonym">Nephila maculata</name>
    <dbReference type="NCBI Taxonomy" id="299642"/>
    <lineage>
        <taxon>Eukaryota</taxon>
        <taxon>Metazoa</taxon>
        <taxon>Ecdysozoa</taxon>
        <taxon>Arthropoda</taxon>
        <taxon>Chelicerata</taxon>
        <taxon>Arachnida</taxon>
        <taxon>Araneae</taxon>
        <taxon>Araneomorphae</taxon>
        <taxon>Entelegynae</taxon>
        <taxon>Araneoidea</taxon>
        <taxon>Nephilidae</taxon>
        <taxon>Nephila</taxon>
    </lineage>
</organism>
<dbReference type="Gene3D" id="2.120.10.80">
    <property type="entry name" value="Kelch-type beta propeller"/>
    <property type="match status" value="1"/>
</dbReference>
<proteinExistence type="predicted"/>
<accession>A0A8X6PCQ2</accession>
<keyword evidence="1" id="KW-0880">Kelch repeat</keyword>
<evidence type="ECO:0000256" key="3">
    <source>
        <dbReference type="ARBA" id="ARBA00023203"/>
    </source>
</evidence>
<dbReference type="EMBL" id="BMAW01067571">
    <property type="protein sequence ID" value="GFT60453.1"/>
    <property type="molecule type" value="Genomic_DNA"/>
</dbReference>
<dbReference type="SMART" id="SM00225">
    <property type="entry name" value="BTB"/>
    <property type="match status" value="1"/>
</dbReference>
<dbReference type="InterPro" id="IPR000210">
    <property type="entry name" value="BTB/POZ_dom"/>
</dbReference>
<dbReference type="OrthoDB" id="45365at2759"/>
<feature type="domain" description="BTB" evidence="4">
    <location>
        <begin position="18"/>
        <end position="86"/>
    </location>
</feature>
<evidence type="ECO:0000259" key="4">
    <source>
        <dbReference type="PROSITE" id="PS50097"/>
    </source>
</evidence>
<dbReference type="SMART" id="SM00875">
    <property type="entry name" value="BACK"/>
    <property type="match status" value="1"/>
</dbReference>
<dbReference type="PANTHER" id="PTHR24412:SF489">
    <property type="entry name" value="RING FINGER DOMAIN AND KELCH REPEAT-CONTAINING PROTEIN DDB_G0271372"/>
    <property type="match status" value="1"/>
</dbReference>
<dbReference type="GO" id="GO:0003779">
    <property type="term" value="F:actin binding"/>
    <property type="evidence" value="ECO:0007669"/>
    <property type="project" value="UniProtKB-KW"/>
</dbReference>
<keyword evidence="6" id="KW-1185">Reference proteome</keyword>
<evidence type="ECO:0000313" key="5">
    <source>
        <dbReference type="EMBL" id="GFT60453.1"/>
    </source>
</evidence>
<comment type="caution">
    <text evidence="5">The sequence shown here is derived from an EMBL/GenBank/DDBJ whole genome shotgun (WGS) entry which is preliminary data.</text>
</comment>
<dbReference type="SUPFAM" id="SSF54695">
    <property type="entry name" value="POZ domain"/>
    <property type="match status" value="1"/>
</dbReference>